<protein>
    <submittedName>
        <fullName evidence="2">Uncharacterized protein</fullName>
    </submittedName>
</protein>
<proteinExistence type="predicted"/>
<evidence type="ECO:0000313" key="3">
    <source>
        <dbReference type="Proteomes" id="UP000053097"/>
    </source>
</evidence>
<feature type="non-terminal residue" evidence="2">
    <location>
        <position position="39"/>
    </location>
</feature>
<dbReference type="AlphaFoldDB" id="A0A026X2W0"/>
<evidence type="ECO:0000313" key="2">
    <source>
        <dbReference type="EMBL" id="EZA61729.1"/>
    </source>
</evidence>
<gene>
    <name evidence="2" type="ORF">X777_09350</name>
</gene>
<organism evidence="2 3">
    <name type="scientific">Ooceraea biroi</name>
    <name type="common">Clonal raider ant</name>
    <name type="synonym">Cerapachys biroi</name>
    <dbReference type="NCBI Taxonomy" id="2015173"/>
    <lineage>
        <taxon>Eukaryota</taxon>
        <taxon>Metazoa</taxon>
        <taxon>Ecdysozoa</taxon>
        <taxon>Arthropoda</taxon>
        <taxon>Hexapoda</taxon>
        <taxon>Insecta</taxon>
        <taxon>Pterygota</taxon>
        <taxon>Neoptera</taxon>
        <taxon>Endopterygota</taxon>
        <taxon>Hymenoptera</taxon>
        <taxon>Apocrita</taxon>
        <taxon>Aculeata</taxon>
        <taxon>Formicoidea</taxon>
        <taxon>Formicidae</taxon>
        <taxon>Dorylinae</taxon>
        <taxon>Ooceraea</taxon>
    </lineage>
</organism>
<feature type="region of interest" description="Disordered" evidence="1">
    <location>
        <begin position="1"/>
        <end position="39"/>
    </location>
</feature>
<name>A0A026X2W0_OOCBI</name>
<reference evidence="2 3" key="1">
    <citation type="journal article" date="2014" name="Curr. Biol.">
        <title>The genome of the clonal raider ant Cerapachys biroi.</title>
        <authorList>
            <person name="Oxley P.R."/>
            <person name="Ji L."/>
            <person name="Fetter-Pruneda I."/>
            <person name="McKenzie S.K."/>
            <person name="Li C."/>
            <person name="Hu H."/>
            <person name="Zhang G."/>
            <person name="Kronauer D.J."/>
        </authorList>
    </citation>
    <scope>NUCLEOTIDE SEQUENCE [LARGE SCALE GENOMIC DNA]</scope>
</reference>
<accession>A0A026X2W0</accession>
<keyword evidence="3" id="KW-1185">Reference proteome</keyword>
<dbReference type="Proteomes" id="UP000053097">
    <property type="component" value="Unassembled WGS sequence"/>
</dbReference>
<sequence length="39" mass="4411">MGKDNYNGEPPGLENQRIKQTVGESNERFPSLEFSQLSL</sequence>
<evidence type="ECO:0000256" key="1">
    <source>
        <dbReference type="SAM" id="MobiDB-lite"/>
    </source>
</evidence>
<dbReference type="EMBL" id="KK107046">
    <property type="protein sequence ID" value="EZA61729.1"/>
    <property type="molecule type" value="Genomic_DNA"/>
</dbReference>